<dbReference type="InterPro" id="IPR001845">
    <property type="entry name" value="HTH_ArsR_DNA-bd_dom"/>
</dbReference>
<sequence length="180" mass="19858">MHVTDPQAIRALAHPLRLDLLGLLGTISPATAAQCGRILGVPQANCSFHLRQLAKYGYVEDAGPGEDRRERQWRIAVKTPDRLRIDPGSDRLLGQQIANVVVDHEMAAIRAYVDREQDESPEWRDGLGMATAVLKLTAEQAADLATKWRTLLASYETDADKPDGRHVRVFVSVTPLGEAQ</sequence>
<dbReference type="SUPFAM" id="SSF46785">
    <property type="entry name" value="Winged helix' DNA-binding domain"/>
    <property type="match status" value="1"/>
</dbReference>
<gene>
    <name evidence="2" type="ORF">ACFOZ4_23810</name>
</gene>
<dbReference type="CDD" id="cd00090">
    <property type="entry name" value="HTH_ARSR"/>
    <property type="match status" value="1"/>
</dbReference>
<organism evidence="2 3">
    <name type="scientific">Hamadaea flava</name>
    <dbReference type="NCBI Taxonomy" id="1742688"/>
    <lineage>
        <taxon>Bacteria</taxon>
        <taxon>Bacillati</taxon>
        <taxon>Actinomycetota</taxon>
        <taxon>Actinomycetes</taxon>
        <taxon>Micromonosporales</taxon>
        <taxon>Micromonosporaceae</taxon>
        <taxon>Hamadaea</taxon>
    </lineage>
</organism>
<feature type="domain" description="HTH arsR-type" evidence="1">
    <location>
        <begin position="7"/>
        <end position="114"/>
    </location>
</feature>
<reference evidence="3" key="1">
    <citation type="journal article" date="2019" name="Int. J. Syst. Evol. Microbiol.">
        <title>The Global Catalogue of Microorganisms (GCM) 10K type strain sequencing project: providing services to taxonomists for standard genome sequencing and annotation.</title>
        <authorList>
            <consortium name="The Broad Institute Genomics Platform"/>
            <consortium name="The Broad Institute Genome Sequencing Center for Infectious Disease"/>
            <person name="Wu L."/>
            <person name="Ma J."/>
        </authorList>
    </citation>
    <scope>NUCLEOTIDE SEQUENCE [LARGE SCALE GENOMIC DNA]</scope>
    <source>
        <strain evidence="3">CGMCC 4.7289</strain>
    </source>
</reference>
<dbReference type="EMBL" id="JBHSAY010000013">
    <property type="protein sequence ID" value="MFC4133647.1"/>
    <property type="molecule type" value="Genomic_DNA"/>
</dbReference>
<evidence type="ECO:0000313" key="3">
    <source>
        <dbReference type="Proteomes" id="UP001595816"/>
    </source>
</evidence>
<dbReference type="Gene3D" id="1.10.10.10">
    <property type="entry name" value="Winged helix-like DNA-binding domain superfamily/Winged helix DNA-binding domain"/>
    <property type="match status" value="1"/>
</dbReference>
<keyword evidence="3" id="KW-1185">Reference proteome</keyword>
<dbReference type="Proteomes" id="UP001595816">
    <property type="component" value="Unassembled WGS sequence"/>
</dbReference>
<dbReference type="InterPro" id="IPR036390">
    <property type="entry name" value="WH_DNA-bd_sf"/>
</dbReference>
<dbReference type="Gene3D" id="6.10.140.2180">
    <property type="match status" value="1"/>
</dbReference>
<protein>
    <submittedName>
        <fullName evidence="2">Winged helix-turn-helix domain-containing protein</fullName>
    </submittedName>
</protein>
<proteinExistence type="predicted"/>
<evidence type="ECO:0000259" key="1">
    <source>
        <dbReference type="SMART" id="SM00418"/>
    </source>
</evidence>
<dbReference type="InterPro" id="IPR036388">
    <property type="entry name" value="WH-like_DNA-bd_sf"/>
</dbReference>
<dbReference type="RefSeq" id="WP_253750686.1">
    <property type="nucleotide sequence ID" value="NZ_JAMZDZ010000001.1"/>
</dbReference>
<evidence type="ECO:0000313" key="2">
    <source>
        <dbReference type="EMBL" id="MFC4133647.1"/>
    </source>
</evidence>
<dbReference type="SMART" id="SM00418">
    <property type="entry name" value="HTH_ARSR"/>
    <property type="match status" value="1"/>
</dbReference>
<accession>A0ABV8LTD8</accession>
<comment type="caution">
    <text evidence="2">The sequence shown here is derived from an EMBL/GenBank/DDBJ whole genome shotgun (WGS) entry which is preliminary data.</text>
</comment>
<dbReference type="InterPro" id="IPR011991">
    <property type="entry name" value="ArsR-like_HTH"/>
</dbReference>
<dbReference type="Pfam" id="PF12840">
    <property type="entry name" value="HTH_20"/>
    <property type="match status" value="1"/>
</dbReference>
<name>A0ABV8LTD8_9ACTN</name>